<dbReference type="AlphaFoldDB" id="A0A270MZL2"/>
<evidence type="ECO:0000313" key="2">
    <source>
        <dbReference type="EMBL" id="PAM71842.1"/>
    </source>
</evidence>
<dbReference type="EMBL" id="NJGC01000149">
    <property type="protein sequence ID" value="PAM64685.1"/>
    <property type="molecule type" value="Genomic_DNA"/>
</dbReference>
<accession>A0A270MZL2</accession>
<organism evidence="1 3">
    <name type="scientific">Stenotrophomonas maltophilia</name>
    <name type="common">Pseudomonas maltophilia</name>
    <name type="synonym">Xanthomonas maltophilia</name>
    <dbReference type="NCBI Taxonomy" id="40324"/>
    <lineage>
        <taxon>Bacteria</taxon>
        <taxon>Pseudomonadati</taxon>
        <taxon>Pseudomonadota</taxon>
        <taxon>Gammaproteobacteria</taxon>
        <taxon>Lysobacterales</taxon>
        <taxon>Lysobacteraceae</taxon>
        <taxon>Stenotrophomonas</taxon>
        <taxon>Stenotrophomonas maltophilia group</taxon>
    </lineage>
</organism>
<evidence type="ECO:0000313" key="1">
    <source>
        <dbReference type="EMBL" id="PAM64685.1"/>
    </source>
</evidence>
<keyword evidence="1" id="KW-0614">Plasmid</keyword>
<geneLocation type="plasmid" evidence="1">
    <name>unnamed1</name>
</geneLocation>
<protein>
    <submittedName>
        <fullName evidence="1">Uncharacterized protein</fullName>
    </submittedName>
</protein>
<reference evidence="1 3" key="1">
    <citation type="submission" date="2017-06" db="EMBL/GenBank/DDBJ databases">
        <title>Genome sequencing and assembly of Stenotrophomonas maltophilia DF07.</title>
        <authorList>
            <person name="Iyer R."/>
        </authorList>
    </citation>
    <scope>NUCLEOTIDE SEQUENCE [LARGE SCALE GENOMIC DNA]</scope>
    <source>
        <strain evidence="1 3">DF07</strain>
        <plasmid evidence="1">unnamed1</plasmid>
    </source>
</reference>
<evidence type="ECO:0000313" key="3">
    <source>
        <dbReference type="Proteomes" id="UP000216433"/>
    </source>
</evidence>
<comment type="caution">
    <text evidence="1">The sequence shown here is derived from an EMBL/GenBank/DDBJ whole genome shotgun (WGS) entry which is preliminary data.</text>
</comment>
<name>A0A270MZL2_STEMA</name>
<gene>
    <name evidence="2" type="ORF">CEK00_09635</name>
    <name evidence="1" type="ORF">CEK00_21955</name>
</gene>
<dbReference type="Proteomes" id="UP000216433">
    <property type="component" value="Unassembled WGS sequence"/>
</dbReference>
<proteinExistence type="predicted"/>
<sequence>MRPCAADCADLLPQRSLASVINGGKDIPPVPLGMDGSTIHSLALERALEAFNKNGDRASLAASQALDKLVWEERANVPPRR</sequence>
<dbReference type="EMBL" id="NJGC01000009">
    <property type="protein sequence ID" value="PAM71842.1"/>
    <property type="molecule type" value="Genomic_DNA"/>
</dbReference>